<keyword evidence="5" id="KW-1185">Reference proteome</keyword>
<protein>
    <submittedName>
        <fullName evidence="4">Uncharacterized protein</fullName>
    </submittedName>
</protein>
<dbReference type="InterPro" id="IPR011717">
    <property type="entry name" value="TPR-4"/>
</dbReference>
<dbReference type="OrthoDB" id="432970at2759"/>
<accession>A0A423WDE7</accession>
<dbReference type="InterPro" id="IPR019734">
    <property type="entry name" value="TPR_rpt"/>
</dbReference>
<evidence type="ECO:0000256" key="1">
    <source>
        <dbReference type="ARBA" id="ARBA00022737"/>
    </source>
</evidence>
<evidence type="ECO:0000256" key="3">
    <source>
        <dbReference type="PROSITE-ProRule" id="PRU00339"/>
    </source>
</evidence>
<dbReference type="AlphaFoldDB" id="A0A423WDE7"/>
<reference evidence="4 5" key="1">
    <citation type="submission" date="2015-09" db="EMBL/GenBank/DDBJ databases">
        <title>Host preference determinants of Valsa canker pathogens revealed by comparative genomics.</title>
        <authorList>
            <person name="Yin Z."/>
            <person name="Huang L."/>
        </authorList>
    </citation>
    <scope>NUCLEOTIDE SEQUENCE [LARGE SCALE GENOMIC DNA]</scope>
    <source>
        <strain evidence="4 5">SXYLt</strain>
    </source>
</reference>
<dbReference type="PANTHER" id="PTHR45641:SF19">
    <property type="entry name" value="NEPHROCYSTIN-3"/>
    <property type="match status" value="1"/>
</dbReference>
<keyword evidence="2 3" id="KW-0802">TPR repeat</keyword>
<dbReference type="SUPFAM" id="SSF48452">
    <property type="entry name" value="TPR-like"/>
    <property type="match status" value="1"/>
</dbReference>
<evidence type="ECO:0000256" key="2">
    <source>
        <dbReference type="ARBA" id="ARBA00022803"/>
    </source>
</evidence>
<sequence length="184" mass="19467">MAHLNFTVLGPGSDPMALLDAIGKNNAANEAKAAGRYEEAIALHKQALEAKIEAHGVESIHSALSFNALGESYLAAGKLDEAEKCLEKALKVRDDVAFGGLGVGPRNDAAASRDNMARVLEARGDFGGAREIRLKGADKGHTMCGKSKLRDPGGAVCQKKDWITRHKPLCKKYMASRAPANSTG</sequence>
<dbReference type="PANTHER" id="PTHR45641">
    <property type="entry name" value="TETRATRICOPEPTIDE REPEAT PROTEIN (AFU_ORTHOLOGUE AFUA_6G03870)"/>
    <property type="match status" value="1"/>
</dbReference>
<dbReference type="InParanoid" id="A0A423WDE7"/>
<dbReference type="InterPro" id="IPR011990">
    <property type="entry name" value="TPR-like_helical_dom_sf"/>
</dbReference>
<name>A0A423WDE7_9PEZI</name>
<dbReference type="STRING" id="1230097.A0A423WDE7"/>
<comment type="caution">
    <text evidence="4">The sequence shown here is derived from an EMBL/GenBank/DDBJ whole genome shotgun (WGS) entry which is preliminary data.</text>
</comment>
<dbReference type="Pfam" id="PF07721">
    <property type="entry name" value="TPR_4"/>
    <property type="match status" value="1"/>
</dbReference>
<dbReference type="Gene3D" id="1.25.40.10">
    <property type="entry name" value="Tetratricopeptide repeat domain"/>
    <property type="match status" value="1"/>
</dbReference>
<dbReference type="GO" id="GO:0042802">
    <property type="term" value="F:identical protein binding"/>
    <property type="evidence" value="ECO:0007669"/>
    <property type="project" value="InterPro"/>
</dbReference>
<keyword evidence="1" id="KW-0677">Repeat</keyword>
<evidence type="ECO:0000313" key="4">
    <source>
        <dbReference type="EMBL" id="ROW01426.1"/>
    </source>
</evidence>
<dbReference type="Proteomes" id="UP000285146">
    <property type="component" value="Unassembled WGS sequence"/>
</dbReference>
<evidence type="ECO:0000313" key="5">
    <source>
        <dbReference type="Proteomes" id="UP000285146"/>
    </source>
</evidence>
<dbReference type="PROSITE" id="PS50005">
    <property type="entry name" value="TPR"/>
    <property type="match status" value="1"/>
</dbReference>
<dbReference type="SMART" id="SM00028">
    <property type="entry name" value="TPR"/>
    <property type="match status" value="2"/>
</dbReference>
<dbReference type="Pfam" id="PF13424">
    <property type="entry name" value="TPR_12"/>
    <property type="match status" value="1"/>
</dbReference>
<organism evidence="4 5">
    <name type="scientific">Cytospora leucostoma</name>
    <dbReference type="NCBI Taxonomy" id="1230097"/>
    <lineage>
        <taxon>Eukaryota</taxon>
        <taxon>Fungi</taxon>
        <taxon>Dikarya</taxon>
        <taxon>Ascomycota</taxon>
        <taxon>Pezizomycotina</taxon>
        <taxon>Sordariomycetes</taxon>
        <taxon>Sordariomycetidae</taxon>
        <taxon>Diaporthales</taxon>
        <taxon>Cytosporaceae</taxon>
        <taxon>Cytospora</taxon>
    </lineage>
</organism>
<proteinExistence type="predicted"/>
<gene>
    <name evidence="4" type="ORF">VPNG_07603</name>
</gene>
<dbReference type="EMBL" id="LKEB01000054">
    <property type="protein sequence ID" value="ROW01426.1"/>
    <property type="molecule type" value="Genomic_DNA"/>
</dbReference>
<feature type="repeat" description="TPR" evidence="3">
    <location>
        <begin position="63"/>
        <end position="96"/>
    </location>
</feature>